<proteinExistence type="predicted"/>
<sequence length="697" mass="78681">MAFVSCKHNVGLLMTFTTKFDVDDSTGKYNHGFFWGNNYWTGSITQCSFVYRKDSSNKNVTKVMKNTDLTYINGNFLQASDEMHENPPFIPGFYMLKILLNNTRTLGPPRTVLMGLCLPGSCQLNDIVEMTRNSNSTDNNFQILGVRSPTLNNFSLWKDLTFQIIFAATLVVTLLLISGTGYDLMLRNRSKQIIKRKKYSKDLTSDSSSGFGCTTYDLTQVIPEKSSKPNCDVFGVPTGINNNNSDENLAIGPVSSREEKLSVWSELLLSFSTVTNFKAICDKNVGNDTIPSIHGLRAISMLWVILGHTMIVVFKYSDNMELRKVVEKEMLFQIILNGAYSVDTFFFISGFLVSYIYFRTNAKGKLEKLTQGVNEFTAGTYHFFGLVGYRFVRLTAPYLYVLGVVEVVMRYLEQNSVFEPPTQDHINCPKYWWRNIMYINTLFPVEQMCMLWSWYLADDTQFYIIGAIILIIAVRHFNFAAGVLTIFMVSSWATTAYIAFSNNHMPNADDPFALFDKIYDKPWTRLGPYLVGMCLGWILFKTNCKIKMSKIVVSTGWTISTVLILYLLFGLFNTTLTQVAAAAYSSLSHTAWAIACAWVIIACSTGHGGWVNKLLSAPLLYPFSRVTYCAYLVHPIVNRIYAMESDAPIHMSPNSLTTLYLGQVASSYVLAFLISLSFEAPVVTMLRIMSSNKKRDA</sequence>
<feature type="domain" description="Nose resistant-to-fluoxetine protein N-terminal" evidence="2">
    <location>
        <begin position="3"/>
        <end position="150"/>
    </location>
</feature>
<feature type="transmembrane region" description="Helical" evidence="1">
    <location>
        <begin position="552"/>
        <end position="572"/>
    </location>
</feature>
<evidence type="ECO:0000313" key="3">
    <source>
        <dbReference type="EMBL" id="CAG6589451.1"/>
    </source>
</evidence>
<dbReference type="Pfam" id="PF20146">
    <property type="entry name" value="NRF"/>
    <property type="match status" value="1"/>
</dbReference>
<feature type="transmembrane region" description="Helical" evidence="1">
    <location>
        <begin position="484"/>
        <end position="502"/>
    </location>
</feature>
<dbReference type="SMART" id="SM00703">
    <property type="entry name" value="NRF"/>
    <property type="match status" value="1"/>
</dbReference>
<keyword evidence="1" id="KW-0472">Membrane</keyword>
<feature type="transmembrane region" description="Helical" evidence="1">
    <location>
        <begin position="461"/>
        <end position="477"/>
    </location>
</feature>
<dbReference type="PANTHER" id="PTHR11161">
    <property type="entry name" value="O-ACYLTRANSFERASE"/>
    <property type="match status" value="1"/>
</dbReference>
<protein>
    <submittedName>
        <fullName evidence="3">Nose resistant to fluoxetine protein 6</fullName>
    </submittedName>
</protein>
<dbReference type="AlphaFoldDB" id="A0A8D8KGI3"/>
<accession>A0A8D8KGI3</accession>
<dbReference type="InterPro" id="IPR052728">
    <property type="entry name" value="O2_lipid_transport_reg"/>
</dbReference>
<feature type="transmembrane region" description="Helical" evidence="1">
    <location>
        <begin position="623"/>
        <end position="641"/>
    </location>
</feature>
<dbReference type="InterPro" id="IPR006621">
    <property type="entry name" value="Nose-resist-to-fluoxetine_N"/>
</dbReference>
<dbReference type="GO" id="GO:0016747">
    <property type="term" value="F:acyltransferase activity, transferring groups other than amino-acyl groups"/>
    <property type="evidence" value="ECO:0007669"/>
    <property type="project" value="InterPro"/>
</dbReference>
<dbReference type="PANTHER" id="PTHR11161:SF72">
    <property type="entry name" value="FI21449P1"/>
    <property type="match status" value="1"/>
</dbReference>
<keyword evidence="1" id="KW-1133">Transmembrane helix</keyword>
<feature type="transmembrane region" description="Helical" evidence="1">
    <location>
        <begin position="334"/>
        <end position="358"/>
    </location>
</feature>
<evidence type="ECO:0000256" key="1">
    <source>
        <dbReference type="SAM" id="Phobius"/>
    </source>
</evidence>
<evidence type="ECO:0000259" key="2">
    <source>
        <dbReference type="SMART" id="SM00703"/>
    </source>
</evidence>
<organism evidence="3">
    <name type="scientific">Culex pipiens</name>
    <name type="common">House mosquito</name>
    <dbReference type="NCBI Taxonomy" id="7175"/>
    <lineage>
        <taxon>Eukaryota</taxon>
        <taxon>Metazoa</taxon>
        <taxon>Ecdysozoa</taxon>
        <taxon>Arthropoda</taxon>
        <taxon>Hexapoda</taxon>
        <taxon>Insecta</taxon>
        <taxon>Pterygota</taxon>
        <taxon>Neoptera</taxon>
        <taxon>Endopterygota</taxon>
        <taxon>Diptera</taxon>
        <taxon>Nematocera</taxon>
        <taxon>Culicoidea</taxon>
        <taxon>Culicidae</taxon>
        <taxon>Culicinae</taxon>
        <taxon>Culicini</taxon>
        <taxon>Culex</taxon>
        <taxon>Culex</taxon>
    </lineage>
</organism>
<feature type="transmembrane region" description="Helical" evidence="1">
    <location>
        <begin position="592"/>
        <end position="611"/>
    </location>
</feature>
<dbReference type="InterPro" id="IPR002656">
    <property type="entry name" value="Acyl_transf_3_dom"/>
</dbReference>
<dbReference type="EMBL" id="HBUE01323487">
    <property type="protein sequence ID" value="CAG6589451.1"/>
    <property type="molecule type" value="Transcribed_RNA"/>
</dbReference>
<reference evidence="3" key="1">
    <citation type="submission" date="2021-05" db="EMBL/GenBank/DDBJ databases">
        <authorList>
            <person name="Alioto T."/>
            <person name="Alioto T."/>
            <person name="Gomez Garrido J."/>
        </authorList>
    </citation>
    <scope>NUCLEOTIDE SEQUENCE</scope>
</reference>
<name>A0A8D8KGI3_CULPI</name>
<feature type="transmembrane region" description="Helical" evidence="1">
    <location>
        <begin position="661"/>
        <end position="686"/>
    </location>
</feature>
<feature type="transmembrane region" description="Helical" evidence="1">
    <location>
        <begin position="160"/>
        <end position="186"/>
    </location>
</feature>
<feature type="transmembrane region" description="Helical" evidence="1">
    <location>
        <begin position="522"/>
        <end position="540"/>
    </location>
</feature>
<dbReference type="EMBL" id="HBUE01216935">
    <property type="protein sequence ID" value="CAG6537441.1"/>
    <property type="molecule type" value="Transcribed_RNA"/>
</dbReference>
<dbReference type="Pfam" id="PF01757">
    <property type="entry name" value="Acyl_transf_3"/>
    <property type="match status" value="1"/>
</dbReference>
<keyword evidence="1" id="KW-0812">Transmembrane</keyword>
<feature type="transmembrane region" description="Helical" evidence="1">
    <location>
        <begin position="296"/>
        <end position="314"/>
    </location>
</feature>